<keyword evidence="2" id="KW-1185">Reference proteome</keyword>
<dbReference type="KEGG" id="ntg:NSCAC_1099"/>
<dbReference type="EMBL" id="LR778175">
    <property type="protein sequence ID" value="CAB1276300.1"/>
    <property type="molecule type" value="Genomic_DNA"/>
</dbReference>
<dbReference type="Proteomes" id="UP000516072">
    <property type="component" value="Chromosome"/>
</dbReference>
<dbReference type="AlphaFoldDB" id="A0A7G1QA51"/>
<proteinExistence type="predicted"/>
<evidence type="ECO:0000313" key="1">
    <source>
        <dbReference type="EMBL" id="CAB1276300.1"/>
    </source>
</evidence>
<organism evidence="1 2">
    <name type="scientific">Candidatus Nitrosacidococcus tergens</name>
    <dbReference type="NCBI Taxonomy" id="553981"/>
    <lineage>
        <taxon>Bacteria</taxon>
        <taxon>Pseudomonadati</taxon>
        <taxon>Pseudomonadota</taxon>
        <taxon>Gammaproteobacteria</taxon>
        <taxon>Chromatiales</taxon>
        <taxon>Chromatiaceae</taxon>
        <taxon>Candidatus Nitrosacidococcus</taxon>
    </lineage>
</organism>
<evidence type="ECO:0000313" key="2">
    <source>
        <dbReference type="Proteomes" id="UP000516072"/>
    </source>
</evidence>
<reference evidence="1 2" key="1">
    <citation type="submission" date="2020-03" db="EMBL/GenBank/DDBJ databases">
        <authorList>
            <person name="Picone N."/>
        </authorList>
    </citation>
    <scope>NUCLEOTIDE SEQUENCE [LARGE SCALE GENOMIC DNA]</scope>
    <source>
        <strain evidence="1">NSCAC1</strain>
    </source>
</reference>
<accession>A0A7G1QA51</accession>
<sequence>MLHSWTETCRQMYYNERKQTRIKDTGQLCFQYERNRQPTDKKTFRAYHIETFTEFRFGIVQPVCCLKYRARTELRGRAICQPIETIMQTSAFELSEYWETKTTDKTKLVDWIDLVAEHAKRIQDAKHLNIKEILTKLTLK</sequence>
<protein>
    <submittedName>
        <fullName evidence="1">Uncharacterized protein</fullName>
    </submittedName>
</protein>
<gene>
    <name evidence="1" type="ORF">NSCAC_1099</name>
</gene>
<name>A0A7G1QA51_9GAMM</name>